<evidence type="ECO:0000313" key="1">
    <source>
        <dbReference type="EMBL" id="VYT24694.1"/>
    </source>
</evidence>
<gene>
    <name evidence="1" type="ORF">BHLFYP23_00835</name>
</gene>
<sequence length="141" mass="16428">MKQECLKIRAHHGMCLHFFEGKGYSNEFTAHMQKIYEEMQKNPEVEIVTCGDEICKKCPNLENGICKTWELVLHYDREVLKRCGLVEGTKIFWSDFAKLVEERIIFSGERQNICGNCQWSSICTEKVEKSLLETEKNCVTL</sequence>
<name>A0A6N2V2M7_BLAHA</name>
<dbReference type="AlphaFoldDB" id="A0A6N2V2M7"/>
<reference evidence="1" key="1">
    <citation type="submission" date="2019-11" db="EMBL/GenBank/DDBJ databases">
        <authorList>
            <person name="Feng L."/>
        </authorList>
    </citation>
    <scope>NUCLEOTIDE SEQUENCE</scope>
    <source>
        <strain evidence="1">BhanseniiLFYP23</strain>
    </source>
</reference>
<proteinExistence type="predicted"/>
<protein>
    <recommendedName>
        <fullName evidence="2">DUF1284 domain-containing protein</fullName>
    </recommendedName>
</protein>
<organism evidence="1">
    <name type="scientific">Blautia hansenii</name>
    <name type="common">Ruminococcus hansenii</name>
    <dbReference type="NCBI Taxonomy" id="1322"/>
    <lineage>
        <taxon>Bacteria</taxon>
        <taxon>Bacillati</taxon>
        <taxon>Bacillota</taxon>
        <taxon>Clostridia</taxon>
        <taxon>Lachnospirales</taxon>
        <taxon>Lachnospiraceae</taxon>
        <taxon>Blautia</taxon>
    </lineage>
</organism>
<dbReference type="RefSeq" id="WP_156342627.1">
    <property type="nucleotide sequence ID" value="NZ_CACRSY010000014.1"/>
</dbReference>
<dbReference type="InterPro" id="IPR009702">
    <property type="entry name" value="DUF1284"/>
</dbReference>
<accession>A0A6N2V2M7</accession>
<dbReference type="Pfam" id="PF06935">
    <property type="entry name" value="DUF1284"/>
    <property type="match status" value="1"/>
</dbReference>
<evidence type="ECO:0008006" key="2">
    <source>
        <dbReference type="Google" id="ProtNLM"/>
    </source>
</evidence>
<dbReference type="EMBL" id="CACRSY010000014">
    <property type="protein sequence ID" value="VYT24694.1"/>
    <property type="molecule type" value="Genomic_DNA"/>
</dbReference>